<sequence length="54" mass="5716">MRLSSIGMALSVCALAAAPVVEVNESLVEIEDITVDVHPAELTSLLIEKQRPGV</sequence>
<reference evidence="2 3" key="1">
    <citation type="submission" date="2016-10" db="EMBL/GenBank/DDBJ databases">
        <authorList>
            <person name="de Groot N.N."/>
        </authorList>
    </citation>
    <scope>NUCLEOTIDE SEQUENCE [LARGE SCALE GENOMIC DNA]</scope>
    <source>
        <strain evidence="2 3">DSM 44149</strain>
    </source>
</reference>
<feature type="chain" id="PRO_5009246060" evidence="1">
    <location>
        <begin position="17"/>
        <end position="54"/>
    </location>
</feature>
<keyword evidence="3" id="KW-1185">Reference proteome</keyword>
<dbReference type="EMBL" id="LT629701">
    <property type="protein sequence ID" value="SDM94355.1"/>
    <property type="molecule type" value="Genomic_DNA"/>
</dbReference>
<accession>A0A1G9XDJ8</accession>
<protein>
    <submittedName>
        <fullName evidence="2">Uncharacterized protein</fullName>
    </submittedName>
</protein>
<feature type="signal peptide" evidence="1">
    <location>
        <begin position="1"/>
        <end position="16"/>
    </location>
</feature>
<evidence type="ECO:0000313" key="3">
    <source>
        <dbReference type="Proteomes" id="UP000183376"/>
    </source>
</evidence>
<name>A0A1G9XDJ8_ALLAB</name>
<keyword evidence="1" id="KW-0732">Signal</keyword>
<dbReference type="RefSeq" id="WP_156051101.1">
    <property type="nucleotide sequence ID" value="NZ_JOEF01000013.1"/>
</dbReference>
<dbReference type="AlphaFoldDB" id="A0A1G9XDJ8"/>
<dbReference type="Proteomes" id="UP000183376">
    <property type="component" value="Chromosome I"/>
</dbReference>
<proteinExistence type="predicted"/>
<dbReference type="STRING" id="211114.SAMN04489726_4118"/>
<organism evidence="2 3">
    <name type="scientific">Allokutzneria albata</name>
    <name type="common">Kibdelosporangium albatum</name>
    <dbReference type="NCBI Taxonomy" id="211114"/>
    <lineage>
        <taxon>Bacteria</taxon>
        <taxon>Bacillati</taxon>
        <taxon>Actinomycetota</taxon>
        <taxon>Actinomycetes</taxon>
        <taxon>Pseudonocardiales</taxon>
        <taxon>Pseudonocardiaceae</taxon>
        <taxon>Allokutzneria</taxon>
    </lineage>
</organism>
<evidence type="ECO:0000313" key="2">
    <source>
        <dbReference type="EMBL" id="SDM94355.1"/>
    </source>
</evidence>
<evidence type="ECO:0000256" key="1">
    <source>
        <dbReference type="SAM" id="SignalP"/>
    </source>
</evidence>
<gene>
    <name evidence="2" type="ORF">SAMN04489726_4118</name>
</gene>